<feature type="coiled-coil region" evidence="2">
    <location>
        <begin position="45"/>
        <end position="132"/>
    </location>
</feature>
<reference evidence="6" key="1">
    <citation type="submission" date="2019-10" db="EMBL/GenBank/DDBJ databases">
        <title>Metagenomic sequencing of thiosulfate-disproportionating enrichment culture.</title>
        <authorList>
            <person name="Umezawa K."/>
            <person name="Kojima H."/>
            <person name="Fukui M."/>
        </authorList>
    </citation>
    <scope>NUCLEOTIDE SEQUENCE</scope>
    <source>
        <strain evidence="6">45J</strain>
    </source>
</reference>
<dbReference type="InterPro" id="IPR050570">
    <property type="entry name" value="Cell_wall_metabolism_enzyme"/>
</dbReference>
<comment type="caution">
    <text evidence="6">The sequence shown here is derived from an EMBL/GenBank/DDBJ whole genome shotgun (WGS) entry which is preliminary data.</text>
</comment>
<organism evidence="6">
    <name type="scientific">hot springs metagenome</name>
    <dbReference type="NCBI Taxonomy" id="433727"/>
    <lineage>
        <taxon>unclassified sequences</taxon>
        <taxon>metagenomes</taxon>
        <taxon>ecological metagenomes</taxon>
    </lineage>
</organism>
<keyword evidence="2" id="KW-0175">Coiled coil</keyword>
<feature type="domain" description="M23ase beta-sheet core" evidence="5">
    <location>
        <begin position="310"/>
        <end position="403"/>
    </location>
</feature>
<proteinExistence type="predicted"/>
<dbReference type="Pfam" id="PF01551">
    <property type="entry name" value="Peptidase_M23"/>
    <property type="match status" value="1"/>
</dbReference>
<keyword evidence="4" id="KW-0472">Membrane</keyword>
<evidence type="ECO:0000256" key="2">
    <source>
        <dbReference type="SAM" id="Coils"/>
    </source>
</evidence>
<keyword evidence="1" id="KW-0732">Signal</keyword>
<evidence type="ECO:0000256" key="4">
    <source>
        <dbReference type="SAM" id="Phobius"/>
    </source>
</evidence>
<dbReference type="InterPro" id="IPR011055">
    <property type="entry name" value="Dup_hybrid_motif"/>
</dbReference>
<evidence type="ECO:0000256" key="1">
    <source>
        <dbReference type="ARBA" id="ARBA00022729"/>
    </source>
</evidence>
<gene>
    <name evidence="6" type="ORF">A45J_1111</name>
</gene>
<accession>A0A5J4L295</accession>
<dbReference type="Gene3D" id="6.10.250.3150">
    <property type="match status" value="1"/>
</dbReference>
<dbReference type="SUPFAM" id="SSF51261">
    <property type="entry name" value="Duplicated hybrid motif"/>
    <property type="match status" value="1"/>
</dbReference>
<name>A0A5J4L295_9ZZZZ</name>
<dbReference type="PANTHER" id="PTHR21666:SF289">
    <property type="entry name" value="L-ALA--D-GLU ENDOPEPTIDASE"/>
    <property type="match status" value="1"/>
</dbReference>
<evidence type="ECO:0000256" key="3">
    <source>
        <dbReference type="SAM" id="MobiDB-lite"/>
    </source>
</evidence>
<dbReference type="EMBL" id="BLAB01000001">
    <property type="protein sequence ID" value="GER93372.1"/>
    <property type="molecule type" value="Genomic_DNA"/>
</dbReference>
<feature type="region of interest" description="Disordered" evidence="3">
    <location>
        <begin position="253"/>
        <end position="274"/>
    </location>
</feature>
<feature type="transmembrane region" description="Helical" evidence="4">
    <location>
        <begin position="21"/>
        <end position="38"/>
    </location>
</feature>
<dbReference type="AlphaFoldDB" id="A0A5J4L295"/>
<dbReference type="PANTHER" id="PTHR21666">
    <property type="entry name" value="PEPTIDASE-RELATED"/>
    <property type="match status" value="1"/>
</dbReference>
<feature type="coiled-coil region" evidence="2">
    <location>
        <begin position="176"/>
        <end position="252"/>
    </location>
</feature>
<protein>
    <recommendedName>
        <fullName evidence="5">M23ase beta-sheet core domain-containing protein</fullName>
    </recommendedName>
</protein>
<dbReference type="Gene3D" id="2.70.70.10">
    <property type="entry name" value="Glucose Permease (Domain IIA)"/>
    <property type="match status" value="1"/>
</dbReference>
<dbReference type="GO" id="GO:0004222">
    <property type="term" value="F:metalloendopeptidase activity"/>
    <property type="evidence" value="ECO:0007669"/>
    <property type="project" value="TreeGrafter"/>
</dbReference>
<keyword evidence="4" id="KW-1133">Transmembrane helix</keyword>
<evidence type="ECO:0000259" key="5">
    <source>
        <dbReference type="Pfam" id="PF01551"/>
    </source>
</evidence>
<sequence>MKEVQGVRGSEIKRHYNFLSHYLVVFLPFIFFLLTAYAENPHEQYKQIQKDLKSHKKKLESVKKAEKSVIEELKKTNAELNEIENQLTLQRGKIKKIQGNISALQVDINRNKENLNLQNNLLKKRLRVLQKMSKTNDALLILMSGEDISQTVRSLRYISDISTYDQKLITKYKETVNILSEKQNNLKKLHSELKTEEEKLSRLETSLKEKKKERETLLVSVRKEKKNYEKMIKELQEASNRLLRIIQESERRESELRKKKGAKPKTKEEETVEDSGFARLKGRLPWPVNGTVAIQYGTQIDPLFNLPVFRSGIHIKASNGTPVKAVHEGKVVFADEFKGYGQLVIISHGSGYHTLYGNLSKIFLKNGVIIKEHTTIGEVGESNAIGASGLYFEIRYKGKPLDPQQWLKK</sequence>
<dbReference type="FunFam" id="2.70.70.10:FF:000003">
    <property type="entry name" value="Murein hydrolase activator EnvC"/>
    <property type="match status" value="1"/>
</dbReference>
<dbReference type="InterPro" id="IPR016047">
    <property type="entry name" value="M23ase_b-sheet_dom"/>
</dbReference>
<keyword evidence="4" id="KW-0812">Transmembrane</keyword>
<dbReference type="CDD" id="cd12797">
    <property type="entry name" value="M23_peptidase"/>
    <property type="match status" value="1"/>
</dbReference>
<evidence type="ECO:0000313" key="6">
    <source>
        <dbReference type="EMBL" id="GER93372.1"/>
    </source>
</evidence>